<proteinExistence type="predicted"/>
<feature type="signal peptide" evidence="1">
    <location>
        <begin position="1"/>
        <end position="27"/>
    </location>
</feature>
<evidence type="ECO:0000313" key="2">
    <source>
        <dbReference type="EMBL" id="MFI9118353.1"/>
    </source>
</evidence>
<keyword evidence="1" id="KW-0732">Signal</keyword>
<gene>
    <name evidence="2" type="ORF">ACIGW0_02915</name>
</gene>
<evidence type="ECO:0000256" key="1">
    <source>
        <dbReference type="SAM" id="SignalP"/>
    </source>
</evidence>
<dbReference type="PANTHER" id="PTHR30024:SF46">
    <property type="entry name" value="ABC TRANSPORTER, SUBSTRATE-BINDING LIPOPROTEIN"/>
    <property type="match status" value="1"/>
</dbReference>
<dbReference type="Proteomes" id="UP001614391">
    <property type="component" value="Unassembled WGS sequence"/>
</dbReference>
<dbReference type="SUPFAM" id="SSF53850">
    <property type="entry name" value="Periplasmic binding protein-like II"/>
    <property type="match status" value="1"/>
</dbReference>
<evidence type="ECO:0000313" key="3">
    <source>
        <dbReference type="Proteomes" id="UP001614391"/>
    </source>
</evidence>
<sequence length="349" mass="35535">MTPPTGPGRRRLLRLATAGLLCAAALTGCVGTGGDAPGDDSRATGSGAPGLRVGVAPNVVLDAVTSGLRTDGALAAAAGPVTFTELRGPDEIRTRLTSGSVDVLTLPANIAANLHSRGVDVRVLGVVDGPSDVLLGPASKPASWSSLRGATVHIPFKGDVNDVVFRRLAERNGLKPGEDLTIVHHPALPDLLTAVGSGRAEYALLPEHQATLAAGAAARAGTPRRPVLDLGGEWRRTTGQTGYPTYAVGVRGAYADRHPALVKEVDRALRASAKAAPAPPREVTAGIAGRTKVPPATVADLLERLSPGYRPASAARAELDALFRELATAAPALLGGRVPDAGLYAAPSA</sequence>
<dbReference type="InterPro" id="IPR006311">
    <property type="entry name" value="TAT_signal"/>
</dbReference>
<name>A0ABW8CLC3_STRBI</name>
<dbReference type="PANTHER" id="PTHR30024">
    <property type="entry name" value="ALIPHATIC SULFONATES-BINDING PROTEIN-RELATED"/>
    <property type="match status" value="1"/>
</dbReference>
<dbReference type="PROSITE" id="PS51318">
    <property type="entry name" value="TAT"/>
    <property type="match status" value="1"/>
</dbReference>
<dbReference type="RefSeq" id="WP_399610169.1">
    <property type="nucleotide sequence ID" value="NZ_JBITYT010000001.1"/>
</dbReference>
<dbReference type="Gene3D" id="3.40.190.10">
    <property type="entry name" value="Periplasmic binding protein-like II"/>
    <property type="match status" value="2"/>
</dbReference>
<protein>
    <submittedName>
        <fullName evidence="2">ABC transporter substrate-binding protein</fullName>
    </submittedName>
</protein>
<keyword evidence="3" id="KW-1185">Reference proteome</keyword>
<dbReference type="EMBL" id="JBITYT010000001">
    <property type="protein sequence ID" value="MFI9118353.1"/>
    <property type="molecule type" value="Genomic_DNA"/>
</dbReference>
<reference evidence="2 3" key="1">
    <citation type="submission" date="2024-10" db="EMBL/GenBank/DDBJ databases">
        <title>The Natural Products Discovery Center: Release of the First 8490 Sequenced Strains for Exploring Actinobacteria Biosynthetic Diversity.</title>
        <authorList>
            <person name="Kalkreuter E."/>
            <person name="Kautsar S.A."/>
            <person name="Yang D."/>
            <person name="Bader C.D."/>
            <person name="Teijaro C.N."/>
            <person name="Fluegel L."/>
            <person name="Davis C.M."/>
            <person name="Simpson J.R."/>
            <person name="Lauterbach L."/>
            <person name="Steele A.D."/>
            <person name="Gui C."/>
            <person name="Meng S."/>
            <person name="Li G."/>
            <person name="Viehrig K."/>
            <person name="Ye F."/>
            <person name="Su P."/>
            <person name="Kiefer A.F."/>
            <person name="Nichols A."/>
            <person name="Cepeda A.J."/>
            <person name="Yan W."/>
            <person name="Fan B."/>
            <person name="Jiang Y."/>
            <person name="Adhikari A."/>
            <person name="Zheng C.-J."/>
            <person name="Schuster L."/>
            <person name="Cowan T.M."/>
            <person name="Smanski M.J."/>
            <person name="Chevrette M.G."/>
            <person name="De Carvalho L.P.S."/>
            <person name="Shen B."/>
        </authorList>
    </citation>
    <scope>NUCLEOTIDE SEQUENCE [LARGE SCALE GENOMIC DNA]</scope>
    <source>
        <strain evidence="2 3">NPDC053346</strain>
    </source>
</reference>
<comment type="caution">
    <text evidence="2">The sequence shown here is derived from an EMBL/GenBank/DDBJ whole genome shotgun (WGS) entry which is preliminary data.</text>
</comment>
<organism evidence="2 3">
    <name type="scientific">Streptomyces bikiniensis</name>
    <dbReference type="NCBI Taxonomy" id="1896"/>
    <lineage>
        <taxon>Bacteria</taxon>
        <taxon>Bacillati</taxon>
        <taxon>Actinomycetota</taxon>
        <taxon>Actinomycetes</taxon>
        <taxon>Kitasatosporales</taxon>
        <taxon>Streptomycetaceae</taxon>
        <taxon>Streptomyces</taxon>
    </lineage>
</organism>
<accession>A0ABW8CLC3</accession>
<feature type="chain" id="PRO_5047149514" evidence="1">
    <location>
        <begin position="28"/>
        <end position="349"/>
    </location>
</feature>